<evidence type="ECO:0000256" key="2">
    <source>
        <dbReference type="SAM" id="Phobius"/>
    </source>
</evidence>
<dbReference type="Proteomes" id="UP000772434">
    <property type="component" value="Unassembled WGS sequence"/>
</dbReference>
<comment type="caution">
    <text evidence="4">The sequence shown here is derived from an EMBL/GenBank/DDBJ whole genome shotgun (WGS) entry which is preliminary data.</text>
</comment>
<protein>
    <recommendedName>
        <fullName evidence="6">Mid2 domain-containing protein</fullName>
    </recommendedName>
</protein>
<organism evidence="4 5">
    <name type="scientific">Rhodocollybia butyracea</name>
    <dbReference type="NCBI Taxonomy" id="206335"/>
    <lineage>
        <taxon>Eukaryota</taxon>
        <taxon>Fungi</taxon>
        <taxon>Dikarya</taxon>
        <taxon>Basidiomycota</taxon>
        <taxon>Agaricomycotina</taxon>
        <taxon>Agaricomycetes</taxon>
        <taxon>Agaricomycetidae</taxon>
        <taxon>Agaricales</taxon>
        <taxon>Marasmiineae</taxon>
        <taxon>Omphalotaceae</taxon>
        <taxon>Rhodocollybia</taxon>
    </lineage>
</organism>
<reference evidence="4" key="1">
    <citation type="submission" date="2020-11" db="EMBL/GenBank/DDBJ databases">
        <authorList>
            <consortium name="DOE Joint Genome Institute"/>
            <person name="Ahrendt S."/>
            <person name="Riley R."/>
            <person name="Andreopoulos W."/>
            <person name="Labutti K."/>
            <person name="Pangilinan J."/>
            <person name="Ruiz-Duenas F.J."/>
            <person name="Barrasa J.M."/>
            <person name="Sanchez-Garcia M."/>
            <person name="Camarero S."/>
            <person name="Miyauchi S."/>
            <person name="Serrano A."/>
            <person name="Linde D."/>
            <person name="Babiker R."/>
            <person name="Drula E."/>
            <person name="Ayuso-Fernandez I."/>
            <person name="Pacheco R."/>
            <person name="Padilla G."/>
            <person name="Ferreira P."/>
            <person name="Barriuso J."/>
            <person name="Kellner H."/>
            <person name="Castanera R."/>
            <person name="Alfaro M."/>
            <person name="Ramirez L."/>
            <person name="Pisabarro A.G."/>
            <person name="Kuo A."/>
            <person name="Tritt A."/>
            <person name="Lipzen A."/>
            <person name="He G."/>
            <person name="Yan M."/>
            <person name="Ng V."/>
            <person name="Cullen D."/>
            <person name="Martin F."/>
            <person name="Rosso M.-N."/>
            <person name="Henrissat B."/>
            <person name="Hibbett D."/>
            <person name="Martinez A.T."/>
            <person name="Grigoriev I.V."/>
        </authorList>
    </citation>
    <scope>NUCLEOTIDE SEQUENCE</scope>
    <source>
        <strain evidence="4">AH 40177</strain>
    </source>
</reference>
<dbReference type="AlphaFoldDB" id="A0A9P5P877"/>
<proteinExistence type="predicted"/>
<keyword evidence="5" id="KW-1185">Reference proteome</keyword>
<feature type="region of interest" description="Disordered" evidence="1">
    <location>
        <begin position="252"/>
        <end position="275"/>
    </location>
</feature>
<feature type="region of interest" description="Disordered" evidence="1">
    <location>
        <begin position="132"/>
        <end position="167"/>
    </location>
</feature>
<name>A0A9P5P877_9AGAR</name>
<keyword evidence="2" id="KW-1133">Transmembrane helix</keyword>
<gene>
    <name evidence="4" type="ORF">BDP27DRAFT_1407006</name>
</gene>
<feature type="region of interest" description="Disordered" evidence="1">
    <location>
        <begin position="201"/>
        <end position="236"/>
    </location>
</feature>
<feature type="transmembrane region" description="Helical" evidence="2">
    <location>
        <begin position="171"/>
        <end position="195"/>
    </location>
</feature>
<evidence type="ECO:0000313" key="5">
    <source>
        <dbReference type="Proteomes" id="UP000772434"/>
    </source>
</evidence>
<evidence type="ECO:0000256" key="1">
    <source>
        <dbReference type="SAM" id="MobiDB-lite"/>
    </source>
</evidence>
<evidence type="ECO:0008006" key="6">
    <source>
        <dbReference type="Google" id="ProtNLM"/>
    </source>
</evidence>
<sequence length="275" mass="29340">MFCVLLYALVLYVKHAFGEPNITLWQFGTDRLPHITQPLRPIGVASDELSTTYIYEVLYLTTTTDGSLETVSTVQTIIASASGWVEVFDSGNVNLECKFVNSDDGECSDENFTGTGHPSPLVLAVQTSLTSSATAGGSPSMPAGPTSSDHQSSTTPSPTAGPSAASHSSQVGAIVGSSTIAGLVCVCIVALILWLRRRRRRSSPGQGAGFENFDASQERRNHSREEIHPPMENMGLDIHPYVAPVLSIHTCPDANSTQTENGTITNSMRSKRAQA</sequence>
<keyword evidence="2" id="KW-0812">Transmembrane</keyword>
<feature type="compositionally biased region" description="Basic and acidic residues" evidence="1">
    <location>
        <begin position="216"/>
        <end position="229"/>
    </location>
</feature>
<dbReference type="OrthoDB" id="2962003at2759"/>
<dbReference type="EMBL" id="JADNRY010000231">
    <property type="protein sequence ID" value="KAF9060719.1"/>
    <property type="molecule type" value="Genomic_DNA"/>
</dbReference>
<keyword evidence="2" id="KW-0472">Membrane</keyword>
<feature type="compositionally biased region" description="Polar residues" evidence="1">
    <location>
        <begin position="253"/>
        <end position="268"/>
    </location>
</feature>
<keyword evidence="3" id="KW-0732">Signal</keyword>
<feature type="chain" id="PRO_5040444311" description="Mid2 domain-containing protein" evidence="3">
    <location>
        <begin position="19"/>
        <end position="275"/>
    </location>
</feature>
<feature type="signal peptide" evidence="3">
    <location>
        <begin position="1"/>
        <end position="18"/>
    </location>
</feature>
<evidence type="ECO:0000256" key="3">
    <source>
        <dbReference type="SAM" id="SignalP"/>
    </source>
</evidence>
<accession>A0A9P5P877</accession>
<evidence type="ECO:0000313" key="4">
    <source>
        <dbReference type="EMBL" id="KAF9060719.1"/>
    </source>
</evidence>